<comment type="subcellular location">
    <subcellularLocation>
        <location evidence="4">Cytoplasm</location>
    </subcellularLocation>
</comment>
<dbReference type="Pfam" id="PF03740">
    <property type="entry name" value="PdxJ"/>
    <property type="match status" value="1"/>
</dbReference>
<reference evidence="6 7" key="1">
    <citation type="submission" date="2016-12" db="EMBL/GenBank/DDBJ databases">
        <authorList>
            <person name="Song W.-J."/>
            <person name="Kurnit D.M."/>
        </authorList>
    </citation>
    <scope>NUCLEOTIDE SEQUENCE [LARGE SCALE GENOMIC DNA]</scope>
    <source>
        <strain evidence="6 7">IMCC3135</strain>
    </source>
</reference>
<keyword evidence="2 4" id="KW-0808">Transferase</keyword>
<evidence type="ECO:0000313" key="7">
    <source>
        <dbReference type="Proteomes" id="UP000250079"/>
    </source>
</evidence>
<dbReference type="EMBL" id="CP018632">
    <property type="protein sequence ID" value="ASJ72373.1"/>
    <property type="molecule type" value="Genomic_DNA"/>
</dbReference>
<dbReference type="InterPro" id="IPR013785">
    <property type="entry name" value="Aldolase_TIM"/>
</dbReference>
<comment type="subunit">
    <text evidence="4">Homooctamer; tetramer of dimers.</text>
</comment>
<dbReference type="Proteomes" id="UP000250079">
    <property type="component" value="Chromosome"/>
</dbReference>
<dbReference type="PANTHER" id="PTHR30456:SF0">
    <property type="entry name" value="PYRIDOXINE 5'-PHOSPHATE SYNTHASE"/>
    <property type="match status" value="1"/>
</dbReference>
<accession>A0A2Z2NME9</accession>
<comment type="similarity">
    <text evidence="4">Belongs to the PNP synthase family.</text>
</comment>
<feature type="binding site" evidence="4">
    <location>
        <begin position="216"/>
        <end position="217"/>
    </location>
    <ligand>
        <name>3-amino-2-oxopropyl phosphate</name>
        <dbReference type="ChEBI" id="CHEBI:57279"/>
    </ligand>
</feature>
<dbReference type="NCBIfam" id="NF003627">
    <property type="entry name" value="PRK05265.1-5"/>
    <property type="match status" value="1"/>
</dbReference>
<feature type="binding site" evidence="4">
    <location>
        <position position="48"/>
    </location>
    <ligand>
        <name>1-deoxy-D-xylulose 5-phosphate</name>
        <dbReference type="ChEBI" id="CHEBI:57792"/>
    </ligand>
</feature>
<evidence type="ECO:0000313" key="6">
    <source>
        <dbReference type="EMBL" id="ASJ72373.1"/>
    </source>
</evidence>
<feature type="binding site" evidence="4">
    <location>
        <position position="21"/>
    </location>
    <ligand>
        <name>3-amino-2-oxopropyl phosphate</name>
        <dbReference type="ChEBI" id="CHEBI:57279"/>
    </ligand>
</feature>
<dbReference type="InterPro" id="IPR004569">
    <property type="entry name" value="PyrdxlP_synth_PdxJ"/>
</dbReference>
<sequence>MKQPIHLCVNVNHVATVRQSRQSTWPDPVHAALQAELAGADGIAMQLRRNRHHIQDHDVERFAQSCQTKLILQVEATDEMREIALRVMPRDVSLVPENREELGTEGGLDIVGNLSFMTEYVGSLQQAGIQTALFINPEEAQIEAAARVGAPVVELHTGRYSMAVSAAERTAELARIVSCCDYAFSLGLTVNAGHGLHYDNVQAIAEIESISELTIGHSLIARALYWGLPTAVSKMKRLMVEARHR</sequence>
<gene>
    <name evidence="6" type="primary">pdxJ_2</name>
    <name evidence="4" type="synonym">pdxJ</name>
    <name evidence="6" type="ORF">IMCC3135_11415</name>
</gene>
<protein>
    <recommendedName>
        <fullName evidence="4 5">Pyridoxine 5'-phosphate synthase</fullName>
        <shortName evidence="4">PNP synthase</shortName>
        <ecNumber evidence="4 5">2.6.99.2</ecNumber>
    </recommendedName>
</protein>
<evidence type="ECO:0000256" key="3">
    <source>
        <dbReference type="ARBA" id="ARBA00023096"/>
    </source>
</evidence>
<keyword evidence="1 4" id="KW-0963">Cytoplasm</keyword>
<feature type="binding site" evidence="4">
    <location>
        <position position="195"/>
    </location>
    <ligand>
        <name>3-amino-2-oxopropyl phosphate</name>
        <dbReference type="ChEBI" id="CHEBI:57279"/>
    </ligand>
</feature>
<dbReference type="NCBIfam" id="TIGR00559">
    <property type="entry name" value="pdxJ"/>
    <property type="match status" value="1"/>
</dbReference>
<dbReference type="OrthoDB" id="9806590at2"/>
<dbReference type="InterPro" id="IPR036130">
    <property type="entry name" value="Pyridoxine-5'_phos_synth"/>
</dbReference>
<evidence type="ECO:0000256" key="2">
    <source>
        <dbReference type="ARBA" id="ARBA00022679"/>
    </source>
</evidence>
<feature type="active site" description="Proton donor" evidence="4">
    <location>
        <position position="194"/>
    </location>
</feature>
<comment type="caution">
    <text evidence="4">Lacks conserved residue(s) required for the propagation of feature annotation.</text>
</comment>
<feature type="site" description="Transition state stabilizer" evidence="4">
    <location>
        <position position="154"/>
    </location>
</feature>
<name>A0A2Z2NME9_9GAMM</name>
<dbReference type="HAMAP" id="MF_00279">
    <property type="entry name" value="PdxJ"/>
    <property type="match status" value="1"/>
</dbReference>
<dbReference type="UniPathway" id="UPA00244">
    <property type="reaction ID" value="UER00313"/>
</dbReference>
<dbReference type="NCBIfam" id="NF003625">
    <property type="entry name" value="PRK05265.1-3"/>
    <property type="match status" value="1"/>
</dbReference>
<dbReference type="GO" id="GO:0033856">
    <property type="term" value="F:pyridoxine 5'-phosphate synthase activity"/>
    <property type="evidence" value="ECO:0007669"/>
    <property type="project" value="UniProtKB-UniRule"/>
</dbReference>
<comment type="function">
    <text evidence="4">Catalyzes the complicated ring closure reaction between the two acyclic compounds 1-deoxy-D-xylulose-5-phosphate (DXP) and 3-amino-2-oxopropyl phosphate (1-amino-acetone-3-phosphate or AAP) to form pyridoxine 5'-phosphate (PNP) and inorganic phosphate.</text>
</comment>
<organism evidence="6 7">
    <name type="scientific">Granulosicoccus antarcticus IMCC3135</name>
    <dbReference type="NCBI Taxonomy" id="1192854"/>
    <lineage>
        <taxon>Bacteria</taxon>
        <taxon>Pseudomonadati</taxon>
        <taxon>Pseudomonadota</taxon>
        <taxon>Gammaproteobacteria</taxon>
        <taxon>Chromatiales</taxon>
        <taxon>Granulosicoccaceae</taxon>
        <taxon>Granulosicoccus</taxon>
    </lineage>
</organism>
<feature type="binding site" evidence="4">
    <location>
        <position position="53"/>
    </location>
    <ligand>
        <name>1-deoxy-D-xylulose 5-phosphate</name>
        <dbReference type="ChEBI" id="CHEBI:57792"/>
    </ligand>
</feature>
<feature type="binding site" evidence="4">
    <location>
        <position position="10"/>
    </location>
    <ligand>
        <name>3-amino-2-oxopropyl phosphate</name>
        <dbReference type="ChEBI" id="CHEBI:57279"/>
    </ligand>
</feature>
<dbReference type="GO" id="GO:0008615">
    <property type="term" value="P:pyridoxine biosynthetic process"/>
    <property type="evidence" value="ECO:0007669"/>
    <property type="project" value="UniProtKB-UniRule"/>
</dbReference>
<dbReference type="KEGG" id="gai:IMCC3135_11415"/>
<comment type="pathway">
    <text evidence="4">Cofactor biosynthesis; pyridoxine 5'-phosphate biosynthesis; pyridoxine 5'-phosphate from D-erythrose 4-phosphate: step 5/5.</text>
</comment>
<evidence type="ECO:0000256" key="1">
    <source>
        <dbReference type="ARBA" id="ARBA00022490"/>
    </source>
</evidence>
<dbReference type="EC" id="2.6.99.2" evidence="4 5"/>
<dbReference type="GO" id="GO:0005829">
    <property type="term" value="C:cytosol"/>
    <property type="evidence" value="ECO:0007669"/>
    <property type="project" value="TreeGrafter"/>
</dbReference>
<evidence type="ECO:0000256" key="4">
    <source>
        <dbReference type="HAMAP-Rule" id="MF_00279"/>
    </source>
</evidence>
<dbReference type="PANTHER" id="PTHR30456">
    <property type="entry name" value="PYRIDOXINE 5'-PHOSPHATE SYNTHASE"/>
    <property type="match status" value="1"/>
</dbReference>
<dbReference type="AlphaFoldDB" id="A0A2Z2NME9"/>
<proteinExistence type="inferred from homology"/>
<dbReference type="Gene3D" id="3.20.20.70">
    <property type="entry name" value="Aldolase class I"/>
    <property type="match status" value="1"/>
</dbReference>
<dbReference type="SUPFAM" id="SSF63892">
    <property type="entry name" value="Pyridoxine 5'-phosphate synthase"/>
    <property type="match status" value="1"/>
</dbReference>
<keyword evidence="7" id="KW-1185">Reference proteome</keyword>
<keyword evidence="3 4" id="KW-0664">Pyridoxine biosynthesis</keyword>
<evidence type="ECO:0000256" key="5">
    <source>
        <dbReference type="NCBIfam" id="TIGR00559"/>
    </source>
</evidence>
<dbReference type="RefSeq" id="WP_088917684.1">
    <property type="nucleotide sequence ID" value="NZ_CP018632.1"/>
</dbReference>
<comment type="catalytic activity">
    <reaction evidence="4">
        <text>3-amino-2-oxopropyl phosphate + 1-deoxy-D-xylulose 5-phosphate = pyridoxine 5'-phosphate + phosphate + 2 H2O + H(+)</text>
        <dbReference type="Rhea" id="RHEA:15265"/>
        <dbReference type="ChEBI" id="CHEBI:15377"/>
        <dbReference type="ChEBI" id="CHEBI:15378"/>
        <dbReference type="ChEBI" id="CHEBI:43474"/>
        <dbReference type="ChEBI" id="CHEBI:57279"/>
        <dbReference type="ChEBI" id="CHEBI:57792"/>
        <dbReference type="ChEBI" id="CHEBI:58589"/>
        <dbReference type="EC" id="2.6.99.2"/>
    </reaction>
</comment>
<dbReference type="CDD" id="cd00003">
    <property type="entry name" value="PNPsynthase"/>
    <property type="match status" value="1"/>
</dbReference>